<dbReference type="SUPFAM" id="SSF46955">
    <property type="entry name" value="Putative DNA-binding domain"/>
    <property type="match status" value="1"/>
</dbReference>
<sequence length="60" mass="7026">MALKLLTYAEVMETLSCSKNTVRKLYLEGHLERFKDGRRVRFTERSVKAYIDANLYRLGA</sequence>
<dbReference type="InterPro" id="IPR010093">
    <property type="entry name" value="SinI_DNA-bd"/>
</dbReference>
<dbReference type="InterPro" id="IPR041657">
    <property type="entry name" value="HTH_17"/>
</dbReference>
<proteinExistence type="predicted"/>
<dbReference type="EMBL" id="CP066007">
    <property type="protein sequence ID" value="QQB46223.1"/>
    <property type="molecule type" value="Genomic_DNA"/>
</dbReference>
<dbReference type="OrthoDB" id="197041at2"/>
<organism evidence="2 3">
    <name type="scientific">Corynebacterium glucuronolyticum</name>
    <dbReference type="NCBI Taxonomy" id="39791"/>
    <lineage>
        <taxon>Bacteria</taxon>
        <taxon>Bacillati</taxon>
        <taxon>Actinomycetota</taxon>
        <taxon>Actinomycetes</taxon>
        <taxon>Mycobacteriales</taxon>
        <taxon>Corynebacteriaceae</taxon>
        <taxon>Corynebacterium</taxon>
    </lineage>
</organism>
<dbReference type="NCBIfam" id="TIGR01764">
    <property type="entry name" value="excise"/>
    <property type="match status" value="1"/>
</dbReference>
<protein>
    <submittedName>
        <fullName evidence="2">Helix-turn-helix domain-containing protein</fullName>
    </submittedName>
</protein>
<name>A0A7T4EF46_9CORY</name>
<dbReference type="GeneID" id="92759505"/>
<gene>
    <name evidence="2" type="ORF">I6I10_12380</name>
</gene>
<dbReference type="Pfam" id="PF12728">
    <property type="entry name" value="HTH_17"/>
    <property type="match status" value="1"/>
</dbReference>
<feature type="domain" description="Helix-turn-helix" evidence="1">
    <location>
        <begin position="5"/>
        <end position="54"/>
    </location>
</feature>
<evidence type="ECO:0000259" key="1">
    <source>
        <dbReference type="Pfam" id="PF12728"/>
    </source>
</evidence>
<dbReference type="AlphaFoldDB" id="A0A7T4EF46"/>
<dbReference type="InterPro" id="IPR009061">
    <property type="entry name" value="DNA-bd_dom_put_sf"/>
</dbReference>
<dbReference type="Proteomes" id="UP000596145">
    <property type="component" value="Chromosome"/>
</dbReference>
<evidence type="ECO:0000313" key="3">
    <source>
        <dbReference type="Proteomes" id="UP000596145"/>
    </source>
</evidence>
<dbReference type="GO" id="GO:0003677">
    <property type="term" value="F:DNA binding"/>
    <property type="evidence" value="ECO:0007669"/>
    <property type="project" value="InterPro"/>
</dbReference>
<reference evidence="2 3" key="1">
    <citation type="submission" date="2020-12" db="EMBL/GenBank/DDBJ databases">
        <title>FDA dAtabase for Regulatory Grade micrObial Sequences (FDA-ARGOS): Supporting development and validation of Infectious Disease Dx tests.</title>
        <authorList>
            <person name="Sproer C."/>
            <person name="Gronow S."/>
            <person name="Severitt S."/>
            <person name="Schroder I."/>
            <person name="Tallon L."/>
            <person name="Sadzewicz L."/>
            <person name="Zhao X."/>
            <person name="Boylan J."/>
            <person name="Ott S."/>
            <person name="Bowen H."/>
            <person name="Vavikolanu K."/>
            <person name="Mehta A."/>
            <person name="Aluvathingal J."/>
            <person name="Nadendla S."/>
            <person name="Lowell S."/>
            <person name="Myers T."/>
            <person name="Yan Y."/>
            <person name="Sichtig H."/>
        </authorList>
    </citation>
    <scope>NUCLEOTIDE SEQUENCE [LARGE SCALE GENOMIC DNA]</scope>
    <source>
        <strain evidence="2 3">FDAARGOS_1053</strain>
    </source>
</reference>
<dbReference type="RefSeq" id="WP_084036966.1">
    <property type="nucleotide sequence ID" value="NZ_CP066007.1"/>
</dbReference>
<accession>A0A7T4EF46</accession>
<evidence type="ECO:0000313" key="2">
    <source>
        <dbReference type="EMBL" id="QQB46223.1"/>
    </source>
</evidence>